<protein>
    <submittedName>
        <fullName evidence="1">Uncharacterized protein</fullName>
    </submittedName>
</protein>
<accession>A0ACB9BGD3</accession>
<name>A0ACB9BGD3_CICIN</name>
<organism evidence="1 2">
    <name type="scientific">Cichorium intybus</name>
    <name type="common">Chicory</name>
    <dbReference type="NCBI Taxonomy" id="13427"/>
    <lineage>
        <taxon>Eukaryota</taxon>
        <taxon>Viridiplantae</taxon>
        <taxon>Streptophyta</taxon>
        <taxon>Embryophyta</taxon>
        <taxon>Tracheophyta</taxon>
        <taxon>Spermatophyta</taxon>
        <taxon>Magnoliopsida</taxon>
        <taxon>eudicotyledons</taxon>
        <taxon>Gunneridae</taxon>
        <taxon>Pentapetalae</taxon>
        <taxon>asterids</taxon>
        <taxon>campanulids</taxon>
        <taxon>Asterales</taxon>
        <taxon>Asteraceae</taxon>
        <taxon>Cichorioideae</taxon>
        <taxon>Cichorieae</taxon>
        <taxon>Cichoriinae</taxon>
        <taxon>Cichorium</taxon>
    </lineage>
</organism>
<proteinExistence type="predicted"/>
<evidence type="ECO:0000313" key="1">
    <source>
        <dbReference type="EMBL" id="KAI3721281.1"/>
    </source>
</evidence>
<keyword evidence="2" id="KW-1185">Reference proteome</keyword>
<reference evidence="2" key="1">
    <citation type="journal article" date="2022" name="Mol. Ecol. Resour.">
        <title>The genomes of chicory, endive, great burdock and yacon provide insights into Asteraceae palaeo-polyploidization history and plant inulin production.</title>
        <authorList>
            <person name="Fan W."/>
            <person name="Wang S."/>
            <person name="Wang H."/>
            <person name="Wang A."/>
            <person name="Jiang F."/>
            <person name="Liu H."/>
            <person name="Zhao H."/>
            <person name="Xu D."/>
            <person name="Zhang Y."/>
        </authorList>
    </citation>
    <scope>NUCLEOTIDE SEQUENCE [LARGE SCALE GENOMIC DNA]</scope>
    <source>
        <strain evidence="2">cv. Punajuju</strain>
    </source>
</reference>
<comment type="caution">
    <text evidence="1">The sequence shown here is derived from an EMBL/GenBank/DDBJ whole genome shotgun (WGS) entry which is preliminary data.</text>
</comment>
<dbReference type="EMBL" id="CM042014">
    <property type="protein sequence ID" value="KAI3721281.1"/>
    <property type="molecule type" value="Genomic_DNA"/>
</dbReference>
<reference evidence="1 2" key="2">
    <citation type="journal article" date="2022" name="Mol. Ecol. Resour.">
        <title>The genomes of chicory, endive, great burdock and yacon provide insights into Asteraceae paleo-polyploidization history and plant inulin production.</title>
        <authorList>
            <person name="Fan W."/>
            <person name="Wang S."/>
            <person name="Wang H."/>
            <person name="Wang A."/>
            <person name="Jiang F."/>
            <person name="Liu H."/>
            <person name="Zhao H."/>
            <person name="Xu D."/>
            <person name="Zhang Y."/>
        </authorList>
    </citation>
    <scope>NUCLEOTIDE SEQUENCE [LARGE SCALE GENOMIC DNA]</scope>
    <source>
        <strain evidence="2">cv. Punajuju</strain>
        <tissue evidence="1">Leaves</tissue>
    </source>
</reference>
<sequence length="101" mass="11853">MGWFLVFPCFNTSKHRKLKKSVNLTTSSFSVDEGNEKTCEYVLIKVPTEESTKWLAPKHPFGIQLFFYISTKYNIISLLIIKRRLLSCIDNIKKEERVFDC</sequence>
<gene>
    <name evidence="1" type="ORF">L2E82_32287</name>
</gene>
<dbReference type="Proteomes" id="UP001055811">
    <property type="component" value="Linkage Group LG06"/>
</dbReference>
<evidence type="ECO:0000313" key="2">
    <source>
        <dbReference type="Proteomes" id="UP001055811"/>
    </source>
</evidence>